<reference evidence="1" key="1">
    <citation type="journal article" date="2023" name="Insect Mol. Biol.">
        <title>Genome sequencing provides insights into the evolution of gene families encoding plant cell wall-degrading enzymes in longhorned beetles.</title>
        <authorList>
            <person name="Shin N.R."/>
            <person name="Okamura Y."/>
            <person name="Kirsch R."/>
            <person name="Pauchet Y."/>
        </authorList>
    </citation>
    <scope>NUCLEOTIDE SEQUENCE</scope>
    <source>
        <strain evidence="1">RBIC_L_NR</strain>
    </source>
</reference>
<protein>
    <submittedName>
        <fullName evidence="1">Uncharacterized protein</fullName>
    </submittedName>
</protein>
<comment type="caution">
    <text evidence="1">The sequence shown here is derived from an EMBL/GenBank/DDBJ whole genome shotgun (WGS) entry which is preliminary data.</text>
</comment>
<keyword evidence="2" id="KW-1185">Reference proteome</keyword>
<evidence type="ECO:0000313" key="1">
    <source>
        <dbReference type="EMBL" id="KAJ8970064.1"/>
    </source>
</evidence>
<proteinExistence type="predicted"/>
<accession>A0AAV8ZV27</accession>
<sequence>MDSKLLRMEKKINEKNEKLNKLDKLEEMNNQLVSFAQSFNSLNTSVEQNKKSIEEVNKKLDLSSQYAKRNSLRFYGFDENDDDIVQVVVDFISNILKVPCTIQDIDCAFRIGKSVKNDGKPRSVLINFVNNWKRSQVFAAKKNLKKSGTNIVIFEDLTKGRYEALLAAKEKYGRDKAWSAGGKIFVLHDGRKCLYNFDESA</sequence>
<dbReference type="AlphaFoldDB" id="A0AAV8ZV27"/>
<dbReference type="Gene3D" id="3.30.70.1820">
    <property type="entry name" value="L1 transposable element, RRM domain"/>
    <property type="match status" value="1"/>
</dbReference>
<dbReference type="Proteomes" id="UP001162156">
    <property type="component" value="Unassembled WGS sequence"/>
</dbReference>
<gene>
    <name evidence="1" type="ORF">NQ314_001416</name>
</gene>
<dbReference type="EMBL" id="JANEYF010000416">
    <property type="protein sequence ID" value="KAJ8970064.1"/>
    <property type="molecule type" value="Genomic_DNA"/>
</dbReference>
<name>A0AAV8ZV27_9CUCU</name>
<evidence type="ECO:0000313" key="2">
    <source>
        <dbReference type="Proteomes" id="UP001162156"/>
    </source>
</evidence>
<organism evidence="1 2">
    <name type="scientific">Rhamnusium bicolor</name>
    <dbReference type="NCBI Taxonomy" id="1586634"/>
    <lineage>
        <taxon>Eukaryota</taxon>
        <taxon>Metazoa</taxon>
        <taxon>Ecdysozoa</taxon>
        <taxon>Arthropoda</taxon>
        <taxon>Hexapoda</taxon>
        <taxon>Insecta</taxon>
        <taxon>Pterygota</taxon>
        <taxon>Neoptera</taxon>
        <taxon>Endopterygota</taxon>
        <taxon>Coleoptera</taxon>
        <taxon>Polyphaga</taxon>
        <taxon>Cucujiformia</taxon>
        <taxon>Chrysomeloidea</taxon>
        <taxon>Cerambycidae</taxon>
        <taxon>Lepturinae</taxon>
        <taxon>Rhagiini</taxon>
        <taxon>Rhamnusium</taxon>
    </lineage>
</organism>